<sequence>MAGPVVRTGRSATAATAEVARLLRMMSTARTWTPVLHWGLALVVDAVPGAEMASVVVSDRGRLRPAGCTDERAWRVDLAQRQAGDGPCVQALHAGTTVRADLTEVRVHWPAFARSAREQHVHGFISAPLARGDPGPAALNLYSGRSHALDAVEQPRIDRVAHLISMSLRGFGFPD</sequence>
<protein>
    <recommendedName>
        <fullName evidence="3">GAF domain-containing protein</fullName>
    </recommendedName>
</protein>
<evidence type="ECO:0000313" key="1">
    <source>
        <dbReference type="EMBL" id="GAA0543296.1"/>
    </source>
</evidence>
<dbReference type="Proteomes" id="UP001500729">
    <property type="component" value="Unassembled WGS sequence"/>
</dbReference>
<accession>A0ABN1DHW5</accession>
<dbReference type="InterPro" id="IPR029016">
    <property type="entry name" value="GAF-like_dom_sf"/>
</dbReference>
<dbReference type="EMBL" id="BAAAGS010000036">
    <property type="protein sequence ID" value="GAA0543296.1"/>
    <property type="molecule type" value="Genomic_DNA"/>
</dbReference>
<evidence type="ECO:0008006" key="3">
    <source>
        <dbReference type="Google" id="ProtNLM"/>
    </source>
</evidence>
<proteinExistence type="predicted"/>
<dbReference type="SUPFAM" id="SSF55781">
    <property type="entry name" value="GAF domain-like"/>
    <property type="match status" value="1"/>
</dbReference>
<gene>
    <name evidence="1" type="ORF">GCM10009533_47830</name>
</gene>
<organism evidence="1 2">
    <name type="scientific">Saccharopolyspora erythraea</name>
    <name type="common">Streptomyces erythraeus</name>
    <dbReference type="NCBI Taxonomy" id="1836"/>
    <lineage>
        <taxon>Bacteria</taxon>
        <taxon>Bacillati</taxon>
        <taxon>Actinomycetota</taxon>
        <taxon>Actinomycetes</taxon>
        <taxon>Pseudonocardiales</taxon>
        <taxon>Pseudonocardiaceae</taxon>
        <taxon>Saccharopolyspora</taxon>
    </lineage>
</organism>
<evidence type="ECO:0000313" key="2">
    <source>
        <dbReference type="Proteomes" id="UP001500729"/>
    </source>
</evidence>
<dbReference type="Gene3D" id="3.30.450.40">
    <property type="match status" value="1"/>
</dbReference>
<name>A0ABN1DHW5_SACER</name>
<keyword evidence="2" id="KW-1185">Reference proteome</keyword>
<dbReference type="RefSeq" id="WP_009944660.1">
    <property type="nucleotide sequence ID" value="NZ_BAAAGS010000036.1"/>
</dbReference>
<comment type="caution">
    <text evidence="1">The sequence shown here is derived from an EMBL/GenBank/DDBJ whole genome shotgun (WGS) entry which is preliminary data.</text>
</comment>
<reference evidence="1 2" key="1">
    <citation type="journal article" date="2019" name="Int. J. Syst. Evol. Microbiol.">
        <title>The Global Catalogue of Microorganisms (GCM) 10K type strain sequencing project: providing services to taxonomists for standard genome sequencing and annotation.</title>
        <authorList>
            <consortium name="The Broad Institute Genomics Platform"/>
            <consortium name="The Broad Institute Genome Sequencing Center for Infectious Disease"/>
            <person name="Wu L."/>
            <person name="Ma J."/>
        </authorList>
    </citation>
    <scope>NUCLEOTIDE SEQUENCE [LARGE SCALE GENOMIC DNA]</scope>
    <source>
        <strain evidence="1 2">JCM 10303</strain>
    </source>
</reference>